<comment type="caution">
    <text evidence="1">The sequence shown here is derived from an EMBL/GenBank/DDBJ whole genome shotgun (WGS) entry which is preliminary data.</text>
</comment>
<evidence type="ECO:0000313" key="1">
    <source>
        <dbReference type="EMBL" id="MBW4707916.1"/>
    </source>
</evidence>
<evidence type="ECO:0000313" key="2">
    <source>
        <dbReference type="Proteomes" id="UP001138661"/>
    </source>
</evidence>
<accession>A0A9X1FUF3</accession>
<reference evidence="1" key="1">
    <citation type="submission" date="2021-07" db="EMBL/GenBank/DDBJ databases">
        <title>Roseobacter insulae sp. nov., isolated from a tidal flat.</title>
        <authorList>
            <person name="Park S."/>
            <person name="Yoon J.-H."/>
        </authorList>
    </citation>
    <scope>NUCLEOTIDE SEQUENCE</scope>
    <source>
        <strain evidence="1">YSTF-M11</strain>
    </source>
</reference>
<name>A0A9X1FUF3_9RHOB</name>
<dbReference type="EMBL" id="JAHXDN010000002">
    <property type="protein sequence ID" value="MBW4707916.1"/>
    <property type="molecule type" value="Genomic_DNA"/>
</dbReference>
<keyword evidence="2" id="KW-1185">Reference proteome</keyword>
<sequence>MNEDLADALSKASHRQLVDLAAFLTSKFEIQSLDPETGTCADVDEDGIVMALHDWAALHGGKPVGKD</sequence>
<protein>
    <submittedName>
        <fullName evidence="1">Uncharacterized protein</fullName>
    </submittedName>
</protein>
<dbReference type="AlphaFoldDB" id="A0A9X1FUF3"/>
<gene>
    <name evidence="1" type="ORF">KX928_08970</name>
</gene>
<dbReference type="Proteomes" id="UP001138661">
    <property type="component" value="Unassembled WGS sequence"/>
</dbReference>
<dbReference type="RefSeq" id="WP_219501220.1">
    <property type="nucleotide sequence ID" value="NZ_JAHXDN010000002.1"/>
</dbReference>
<proteinExistence type="predicted"/>
<organism evidence="1 2">
    <name type="scientific">Roseobacter insulae</name>
    <dbReference type="NCBI Taxonomy" id="2859783"/>
    <lineage>
        <taxon>Bacteria</taxon>
        <taxon>Pseudomonadati</taxon>
        <taxon>Pseudomonadota</taxon>
        <taxon>Alphaproteobacteria</taxon>
        <taxon>Rhodobacterales</taxon>
        <taxon>Roseobacteraceae</taxon>
        <taxon>Roseobacter</taxon>
    </lineage>
</organism>